<name>A0A284SAG5_ARMOS</name>
<keyword evidence="3" id="KW-1185">Reference proteome</keyword>
<dbReference type="AlphaFoldDB" id="A0A284SAG5"/>
<organism evidence="2 3">
    <name type="scientific">Armillaria ostoyae</name>
    <name type="common">Armillaria root rot fungus</name>
    <dbReference type="NCBI Taxonomy" id="47428"/>
    <lineage>
        <taxon>Eukaryota</taxon>
        <taxon>Fungi</taxon>
        <taxon>Dikarya</taxon>
        <taxon>Basidiomycota</taxon>
        <taxon>Agaricomycotina</taxon>
        <taxon>Agaricomycetes</taxon>
        <taxon>Agaricomycetidae</taxon>
        <taxon>Agaricales</taxon>
        <taxon>Marasmiineae</taxon>
        <taxon>Physalacriaceae</taxon>
        <taxon>Armillaria</taxon>
    </lineage>
</organism>
<evidence type="ECO:0000313" key="2">
    <source>
        <dbReference type="EMBL" id="SJL18003.1"/>
    </source>
</evidence>
<gene>
    <name evidence="2" type="ORF">ARMOST_21574</name>
</gene>
<dbReference type="Proteomes" id="UP000219338">
    <property type="component" value="Unassembled WGS sequence"/>
</dbReference>
<evidence type="ECO:0000256" key="1">
    <source>
        <dbReference type="SAM" id="MobiDB-lite"/>
    </source>
</evidence>
<protein>
    <submittedName>
        <fullName evidence="2">Uncharacterized protein</fullName>
    </submittedName>
</protein>
<dbReference type="EMBL" id="FUEG01000051">
    <property type="protein sequence ID" value="SJL18003.1"/>
    <property type="molecule type" value="Genomic_DNA"/>
</dbReference>
<proteinExistence type="predicted"/>
<feature type="region of interest" description="Disordered" evidence="1">
    <location>
        <begin position="26"/>
        <end position="45"/>
    </location>
</feature>
<sequence>MESGLSIQTTVQAGFVGDEIQSRLERGADETMLRGSSMRTEWRESPLRRTLQSRREIFELSKGLAENDVERDGGEGQRGTFLVGYLEASAELED</sequence>
<accession>A0A284SAG5</accession>
<reference evidence="3" key="1">
    <citation type="journal article" date="2017" name="Nat. Ecol. Evol.">
        <title>Genome expansion and lineage-specific genetic innovations in the forest pathogenic fungi Armillaria.</title>
        <authorList>
            <person name="Sipos G."/>
            <person name="Prasanna A.N."/>
            <person name="Walter M.C."/>
            <person name="O'Connor E."/>
            <person name="Balint B."/>
            <person name="Krizsan K."/>
            <person name="Kiss B."/>
            <person name="Hess J."/>
            <person name="Varga T."/>
            <person name="Slot J."/>
            <person name="Riley R."/>
            <person name="Boka B."/>
            <person name="Rigling D."/>
            <person name="Barry K."/>
            <person name="Lee J."/>
            <person name="Mihaltcheva S."/>
            <person name="LaButti K."/>
            <person name="Lipzen A."/>
            <person name="Waldron R."/>
            <person name="Moloney N.M."/>
            <person name="Sperisen C."/>
            <person name="Kredics L."/>
            <person name="Vagvoelgyi C."/>
            <person name="Patrignani A."/>
            <person name="Fitzpatrick D."/>
            <person name="Nagy I."/>
            <person name="Doyle S."/>
            <person name="Anderson J.B."/>
            <person name="Grigoriev I.V."/>
            <person name="Gueldener U."/>
            <person name="Muensterkoetter M."/>
            <person name="Nagy L.G."/>
        </authorList>
    </citation>
    <scope>NUCLEOTIDE SEQUENCE [LARGE SCALE GENOMIC DNA]</scope>
    <source>
        <strain evidence="3">C18/9</strain>
    </source>
</reference>
<evidence type="ECO:0000313" key="3">
    <source>
        <dbReference type="Proteomes" id="UP000219338"/>
    </source>
</evidence>